<keyword evidence="2" id="KW-1003">Cell membrane</keyword>
<gene>
    <name evidence="8" type="primary">LOC107785698</name>
</gene>
<evidence type="ECO:0000256" key="5">
    <source>
        <dbReference type="ARBA" id="ARBA00023136"/>
    </source>
</evidence>
<dbReference type="AlphaFoldDB" id="A0A1S3ZE52"/>
<proteinExistence type="predicted"/>
<evidence type="ECO:0000256" key="3">
    <source>
        <dbReference type="ARBA" id="ARBA00022692"/>
    </source>
</evidence>
<dbReference type="RefSeq" id="XP_016462547.1">
    <property type="nucleotide sequence ID" value="XM_016607061.1"/>
</dbReference>
<feature type="transmembrane region" description="Helical" evidence="6">
    <location>
        <begin position="108"/>
        <end position="127"/>
    </location>
</feature>
<feature type="transmembrane region" description="Helical" evidence="6">
    <location>
        <begin position="81"/>
        <end position="102"/>
    </location>
</feature>
<dbReference type="PANTHER" id="PTHR30509:SF41">
    <property type="entry name" value="60S RIBOSOMAL PROTEIN L6"/>
    <property type="match status" value="1"/>
</dbReference>
<dbReference type="InterPro" id="IPR049453">
    <property type="entry name" value="Memb_transporter_dom"/>
</dbReference>
<feature type="transmembrane region" description="Helical" evidence="6">
    <location>
        <begin position="515"/>
        <end position="533"/>
    </location>
</feature>
<keyword evidence="5 6" id="KW-0472">Membrane</keyword>
<dbReference type="PANTHER" id="PTHR30509">
    <property type="entry name" value="P-HYDROXYBENZOIC ACID EFFLUX PUMP SUBUNIT-RELATED"/>
    <property type="match status" value="1"/>
</dbReference>
<feature type="transmembrane region" description="Helical" evidence="6">
    <location>
        <begin position="421"/>
        <end position="441"/>
    </location>
</feature>
<keyword evidence="4 6" id="KW-1133">Transmembrane helix</keyword>
<evidence type="ECO:0000313" key="8">
    <source>
        <dbReference type="RefSeq" id="XP_016462547.1"/>
    </source>
</evidence>
<organism evidence="8">
    <name type="scientific">Nicotiana tabacum</name>
    <name type="common">Common tobacco</name>
    <dbReference type="NCBI Taxonomy" id="4097"/>
    <lineage>
        <taxon>Eukaryota</taxon>
        <taxon>Viridiplantae</taxon>
        <taxon>Streptophyta</taxon>
        <taxon>Embryophyta</taxon>
        <taxon>Tracheophyta</taxon>
        <taxon>Spermatophyta</taxon>
        <taxon>Magnoliopsida</taxon>
        <taxon>eudicotyledons</taxon>
        <taxon>Gunneridae</taxon>
        <taxon>Pentapetalae</taxon>
        <taxon>asterids</taxon>
        <taxon>lamiids</taxon>
        <taxon>Solanales</taxon>
        <taxon>Solanaceae</taxon>
        <taxon>Nicotianoideae</taxon>
        <taxon>Nicotianeae</taxon>
        <taxon>Nicotiana</taxon>
    </lineage>
</organism>
<evidence type="ECO:0000256" key="4">
    <source>
        <dbReference type="ARBA" id="ARBA00022989"/>
    </source>
</evidence>
<evidence type="ECO:0000256" key="2">
    <source>
        <dbReference type="ARBA" id="ARBA00022475"/>
    </source>
</evidence>
<sequence length="811" mass="90552">MAVAVAVAATTVSGAEHNRIMWRMRLHSALRTVLAYSIIGCSTLYGPPWLRKLAAFPAFSYVTATLITSDSTLGDTLSGSWHAILATVQTVPLSILGVWIAANGSDRLSPVASALALALTSLLVSLVECTHFRCKKIAFGQLVLVFADGVIRGLNTSAFVHPLRVAWSTVLGIVASLLALSLPYPRLAYYEVSISLTFSDEAVKKYWSLSIGEFFVRKLHRLYAENSKERMEVYSRAITSQYNFNAVELLSKAKVLAQTGPKLLQSSKVLKGGLMWETPWLLFFKCCSEVPRDNELKNMEITIRGMEIALSSCPSFSTGLVTEELKGALQHISEQIGRKSDQSTHQETKVDFPNYESPLIHNDTISPTQTSLPAFFFLSCAKMLLNNSSQSLPKDSKPNAEVHSRRVCHNIWMKRPRKETLVFAIKCSISLGLAMWLGLLFDKENGFWAGLTVASSLVQGKIATFTLANAQAQGIVFGSVYGVLGCSVFKSIDNLKFLALLPWIIFSSFLKNSRIYGQSGGISALLGAVMILGRKNYGPPNDFAIIRLTETFIGLSCFIVVQFLFNPKRAANLAKNQLHFTMDILKDCMNQIVQKEQPELLGLMEKQRKLKSHILNLQKISHNAEVEPDFWFLPFNATCYKKLQGSLSKMADLFYFIVYNINSMSQDFQNSGVDNWNELQECINDELEHLKENSILSLTFLDNKPSLIKLFPDDDQEEKRLNDLEEGKLPTYPKSSNLIKQNDEKGERGLSFFLERSKEVIDRILSSQGNKELKGKSIASLYALGFCISSMLKEIKNIKIAMKELSHWESP</sequence>
<accession>A0A1S3ZE52</accession>
<evidence type="ECO:0000256" key="6">
    <source>
        <dbReference type="SAM" id="Phobius"/>
    </source>
</evidence>
<feature type="transmembrane region" description="Helical" evidence="6">
    <location>
        <begin position="165"/>
        <end position="184"/>
    </location>
</feature>
<dbReference type="GO" id="GO:0005886">
    <property type="term" value="C:plasma membrane"/>
    <property type="evidence" value="ECO:0000318"/>
    <property type="project" value="GO_Central"/>
</dbReference>
<protein>
    <recommendedName>
        <fullName evidence="7">Integral membrane bound transporter domain-containing protein</fullName>
    </recommendedName>
</protein>
<dbReference type="PaxDb" id="4097-A0A1S3ZE52"/>
<evidence type="ECO:0000256" key="1">
    <source>
        <dbReference type="ARBA" id="ARBA00004651"/>
    </source>
</evidence>
<evidence type="ECO:0000259" key="7">
    <source>
        <dbReference type="Pfam" id="PF13515"/>
    </source>
</evidence>
<dbReference type="Pfam" id="PF13515">
    <property type="entry name" value="FUSC_2"/>
    <property type="match status" value="1"/>
</dbReference>
<dbReference type="KEGG" id="nta:107785698"/>
<dbReference type="OrthoDB" id="68611at2759"/>
<dbReference type="OMA" id="VECTHFR"/>
<keyword evidence="3 6" id="KW-0812">Transmembrane</keyword>
<feature type="domain" description="Integral membrane bound transporter" evidence="7">
    <location>
        <begin position="433"/>
        <end position="561"/>
    </location>
</feature>
<comment type="subcellular location">
    <subcellularLocation>
        <location evidence="1">Cell membrane</location>
        <topology evidence="1">Multi-pass membrane protein</topology>
    </subcellularLocation>
</comment>
<feature type="transmembrane region" description="Helical" evidence="6">
    <location>
        <begin position="545"/>
        <end position="565"/>
    </location>
</feature>
<reference evidence="8" key="1">
    <citation type="submission" date="2025-08" db="UniProtKB">
        <authorList>
            <consortium name="RefSeq"/>
        </authorList>
    </citation>
    <scope>IDENTIFICATION</scope>
</reference>
<dbReference type="STRING" id="4097.A0A1S3ZE52"/>
<name>A0A1S3ZE52_TOBAC</name>